<feature type="chain" id="PRO_5025061377" description="Secreted protein" evidence="1">
    <location>
        <begin position="19"/>
        <end position="158"/>
    </location>
</feature>
<name>A0A5N5DIV9_9PEZI</name>
<reference evidence="2 3" key="1">
    <citation type="journal article" date="2019" name="Sci. Rep.">
        <title>A multi-omics analysis of the grapevine pathogen Lasiodiplodia theobromae reveals that temperature affects the expression of virulence- and pathogenicity-related genes.</title>
        <authorList>
            <person name="Felix C."/>
            <person name="Meneses R."/>
            <person name="Goncalves M.F.M."/>
            <person name="Tilleman L."/>
            <person name="Duarte A.S."/>
            <person name="Jorrin-Novo J.V."/>
            <person name="Van de Peer Y."/>
            <person name="Deforce D."/>
            <person name="Van Nieuwerburgh F."/>
            <person name="Esteves A.C."/>
            <person name="Alves A."/>
        </authorList>
    </citation>
    <scope>NUCLEOTIDE SEQUENCE [LARGE SCALE GENOMIC DNA]</scope>
    <source>
        <strain evidence="2 3">LA-SOL3</strain>
    </source>
</reference>
<dbReference type="AlphaFoldDB" id="A0A5N5DIV9"/>
<protein>
    <recommendedName>
        <fullName evidence="4">Secreted protein</fullName>
    </recommendedName>
</protein>
<comment type="caution">
    <text evidence="2">The sequence shown here is derived from an EMBL/GenBank/DDBJ whole genome shotgun (WGS) entry which is preliminary data.</text>
</comment>
<dbReference type="OrthoDB" id="10409440at2759"/>
<feature type="signal peptide" evidence="1">
    <location>
        <begin position="1"/>
        <end position="18"/>
    </location>
</feature>
<keyword evidence="1" id="KW-0732">Signal</keyword>
<proteinExistence type="predicted"/>
<dbReference type="Proteomes" id="UP000325902">
    <property type="component" value="Unassembled WGS sequence"/>
</dbReference>
<gene>
    <name evidence="2" type="ORF">DBV05_g4123</name>
</gene>
<sequence>MKFNTASAMAFLLYSVTAYPSPFSTSASLQCPSIPPDPHGCNESQGLGYTGPESDKWVGSGFTLQYVDIGADLASNCHNMRNFRGEAGKCYDVNGIWYTCREAKGYTFDGSANCNVWATPGCGHNGTSPTHLEKTSEQTWGFDASHKSAMRVLSYKCT</sequence>
<evidence type="ECO:0000313" key="3">
    <source>
        <dbReference type="Proteomes" id="UP000325902"/>
    </source>
</evidence>
<evidence type="ECO:0008006" key="4">
    <source>
        <dbReference type="Google" id="ProtNLM"/>
    </source>
</evidence>
<accession>A0A5N5DIV9</accession>
<evidence type="ECO:0000313" key="2">
    <source>
        <dbReference type="EMBL" id="KAB2577261.1"/>
    </source>
</evidence>
<evidence type="ECO:0000256" key="1">
    <source>
        <dbReference type="SAM" id="SignalP"/>
    </source>
</evidence>
<keyword evidence="3" id="KW-1185">Reference proteome</keyword>
<dbReference type="EMBL" id="VCHE01000018">
    <property type="protein sequence ID" value="KAB2577261.1"/>
    <property type="molecule type" value="Genomic_DNA"/>
</dbReference>
<organism evidence="2 3">
    <name type="scientific">Lasiodiplodia theobromae</name>
    <dbReference type="NCBI Taxonomy" id="45133"/>
    <lineage>
        <taxon>Eukaryota</taxon>
        <taxon>Fungi</taxon>
        <taxon>Dikarya</taxon>
        <taxon>Ascomycota</taxon>
        <taxon>Pezizomycotina</taxon>
        <taxon>Dothideomycetes</taxon>
        <taxon>Dothideomycetes incertae sedis</taxon>
        <taxon>Botryosphaeriales</taxon>
        <taxon>Botryosphaeriaceae</taxon>
        <taxon>Lasiodiplodia</taxon>
    </lineage>
</organism>